<organism evidence="1">
    <name type="scientific">uncultured Rubrobacteraceae bacterium</name>
    <dbReference type="NCBI Taxonomy" id="349277"/>
    <lineage>
        <taxon>Bacteria</taxon>
        <taxon>Bacillati</taxon>
        <taxon>Actinomycetota</taxon>
        <taxon>Rubrobacteria</taxon>
        <taxon>Rubrobacterales</taxon>
        <taxon>Rubrobacteraceae</taxon>
        <taxon>environmental samples</taxon>
    </lineage>
</organism>
<gene>
    <name evidence="1" type="ORF">AVDCRST_MAG02-1394</name>
</gene>
<evidence type="ECO:0000313" key="1">
    <source>
        <dbReference type="EMBL" id="CAA9454599.1"/>
    </source>
</evidence>
<reference evidence="1" key="1">
    <citation type="submission" date="2020-02" db="EMBL/GenBank/DDBJ databases">
        <authorList>
            <person name="Meier V. D."/>
        </authorList>
    </citation>
    <scope>NUCLEOTIDE SEQUENCE</scope>
    <source>
        <strain evidence="1">AVDCRST_MAG02</strain>
    </source>
</reference>
<sequence length="38" mass="4585">MRDHQAVERTRFPDIAVRGCFRDLDYYEFMPKGSRAFC</sequence>
<name>A0A6J4QYI1_9ACTN</name>
<dbReference type="AlphaFoldDB" id="A0A6J4QYI1"/>
<dbReference type="EMBL" id="CADCVH010000045">
    <property type="protein sequence ID" value="CAA9454599.1"/>
    <property type="molecule type" value="Genomic_DNA"/>
</dbReference>
<protein>
    <submittedName>
        <fullName evidence="1">Uncharacterized protein</fullName>
    </submittedName>
</protein>
<proteinExistence type="predicted"/>
<accession>A0A6J4QYI1</accession>